<feature type="region of interest" description="Disordered" evidence="1">
    <location>
        <begin position="1"/>
        <end position="22"/>
    </location>
</feature>
<evidence type="ECO:0000313" key="2">
    <source>
        <dbReference type="EMBL" id="GAA4989282.1"/>
    </source>
</evidence>
<sequence>MTTPTAGPGTAPAVTPAVTPPTPDRAAAVALCAHTVRLMAEGDLRDFEAVVHPRAHNREAASEPPACRGTGPAALHASALWLRAAFADLRWEVHETAADGDLVVLRTTMSGRQTGTFVVHGADGRPERAFPATGRAFAVAQTHWFRLAGGLVVEHWADRDDLGQAAQLGWAPPGPRYAVRVLLATRRARRR</sequence>
<dbReference type="Proteomes" id="UP001501195">
    <property type="component" value="Unassembled WGS sequence"/>
</dbReference>
<gene>
    <name evidence="2" type="ORF">GCM10023225_28310</name>
</gene>
<dbReference type="Pfam" id="PF07366">
    <property type="entry name" value="SnoaL"/>
    <property type="match status" value="1"/>
</dbReference>
<dbReference type="SUPFAM" id="SSF54427">
    <property type="entry name" value="NTF2-like"/>
    <property type="match status" value="1"/>
</dbReference>
<comment type="caution">
    <text evidence="2">The sequence shown here is derived from an EMBL/GenBank/DDBJ whole genome shotgun (WGS) entry which is preliminary data.</text>
</comment>
<protein>
    <recommendedName>
        <fullName evidence="4">SnoaL-like polyketide cyclase</fullName>
    </recommendedName>
</protein>
<dbReference type="PANTHER" id="PTHR38436:SF1">
    <property type="entry name" value="ESTER CYCLASE"/>
    <property type="match status" value="1"/>
</dbReference>
<evidence type="ECO:0000256" key="1">
    <source>
        <dbReference type="SAM" id="MobiDB-lite"/>
    </source>
</evidence>
<evidence type="ECO:0000313" key="3">
    <source>
        <dbReference type="Proteomes" id="UP001501195"/>
    </source>
</evidence>
<accession>A0ABP9I5S7</accession>
<evidence type="ECO:0008006" key="4">
    <source>
        <dbReference type="Google" id="ProtNLM"/>
    </source>
</evidence>
<name>A0ABP9I5S7_9ACTN</name>
<keyword evidence="3" id="KW-1185">Reference proteome</keyword>
<dbReference type="InterPro" id="IPR032710">
    <property type="entry name" value="NTF2-like_dom_sf"/>
</dbReference>
<dbReference type="EMBL" id="BAABIL010000477">
    <property type="protein sequence ID" value="GAA4989282.1"/>
    <property type="molecule type" value="Genomic_DNA"/>
</dbReference>
<feature type="compositionally biased region" description="Low complexity" evidence="1">
    <location>
        <begin position="1"/>
        <end position="17"/>
    </location>
</feature>
<proteinExistence type="predicted"/>
<organism evidence="2 3">
    <name type="scientific">Kineococcus glutinatus</name>
    <dbReference type="NCBI Taxonomy" id="1070872"/>
    <lineage>
        <taxon>Bacteria</taxon>
        <taxon>Bacillati</taxon>
        <taxon>Actinomycetota</taxon>
        <taxon>Actinomycetes</taxon>
        <taxon>Kineosporiales</taxon>
        <taxon>Kineosporiaceae</taxon>
        <taxon>Kineococcus</taxon>
    </lineage>
</organism>
<dbReference type="InterPro" id="IPR009959">
    <property type="entry name" value="Cyclase_SnoaL-like"/>
</dbReference>
<reference evidence="3" key="1">
    <citation type="journal article" date="2019" name="Int. J. Syst. Evol. Microbiol.">
        <title>The Global Catalogue of Microorganisms (GCM) 10K type strain sequencing project: providing services to taxonomists for standard genome sequencing and annotation.</title>
        <authorList>
            <consortium name="The Broad Institute Genomics Platform"/>
            <consortium name="The Broad Institute Genome Sequencing Center for Infectious Disease"/>
            <person name="Wu L."/>
            <person name="Ma J."/>
        </authorList>
    </citation>
    <scope>NUCLEOTIDE SEQUENCE [LARGE SCALE GENOMIC DNA]</scope>
    <source>
        <strain evidence="3">JCM 18126</strain>
    </source>
</reference>
<dbReference type="PANTHER" id="PTHR38436">
    <property type="entry name" value="POLYKETIDE CYCLASE SNOAL-LIKE DOMAIN"/>
    <property type="match status" value="1"/>
</dbReference>
<dbReference type="Gene3D" id="3.10.450.50">
    <property type="match status" value="1"/>
</dbReference>